<evidence type="ECO:0000313" key="9">
    <source>
        <dbReference type="EMBL" id="GGE44033.1"/>
    </source>
</evidence>
<feature type="binding site" evidence="7">
    <location>
        <position position="192"/>
    </location>
    <ligand>
        <name>Zn(2+)</name>
        <dbReference type="ChEBI" id="CHEBI:29105"/>
        <note>catalytic</note>
    </ligand>
</feature>
<keyword evidence="5 8" id="KW-0472">Membrane</keyword>
<evidence type="ECO:0000256" key="7">
    <source>
        <dbReference type="PIRSR" id="PIRSR608901-2"/>
    </source>
</evidence>
<keyword evidence="6" id="KW-0106">Calcium</keyword>
<reference evidence="9" key="2">
    <citation type="submission" date="2020-09" db="EMBL/GenBank/DDBJ databases">
        <authorList>
            <person name="Sun Q."/>
            <person name="Zhou Y."/>
        </authorList>
    </citation>
    <scope>NUCLEOTIDE SEQUENCE</scope>
    <source>
        <strain evidence="9">CGMCC 1.16012</strain>
    </source>
</reference>
<keyword evidence="2 8" id="KW-0812">Transmembrane</keyword>
<evidence type="ECO:0000313" key="10">
    <source>
        <dbReference type="Proteomes" id="UP000606730"/>
    </source>
</evidence>
<comment type="cofactor">
    <cofactor evidence="7">
        <name>Zn(2+)</name>
        <dbReference type="ChEBI" id="CHEBI:29105"/>
    </cofactor>
</comment>
<evidence type="ECO:0000256" key="6">
    <source>
        <dbReference type="PIRSR" id="PIRSR608901-1"/>
    </source>
</evidence>
<keyword evidence="7" id="KW-0862">Zinc</keyword>
<name>A0A917ADM8_9RHOB</name>
<proteinExistence type="predicted"/>
<dbReference type="GO" id="GO:0016020">
    <property type="term" value="C:membrane"/>
    <property type="evidence" value="ECO:0007669"/>
    <property type="project" value="UniProtKB-SubCell"/>
</dbReference>
<sequence>MDPFEQIDAYCERLGPGLWAEPINAVTNLAFMVAAVLVWRQARQAPLGAALCVTLFLIGVGSGLFHTLATAWSATADVIPILIFVLIYLFAIVRDMMGRPTWQAVAAVVGFFPYAALTVPIFSQLGVLGSSAGYMPIPLGIVILSALMWRQSPQTAKGMLIGVAILGVSLTFRTIDEPLCGSLPIGTHFLWHILNAVMLGWMILVYARHKPCSPRTAGLNPSPTKTE</sequence>
<accession>A0A917ADM8</accession>
<dbReference type="GO" id="GO:0046872">
    <property type="term" value="F:metal ion binding"/>
    <property type="evidence" value="ECO:0007669"/>
    <property type="project" value="UniProtKB-KW"/>
</dbReference>
<dbReference type="GO" id="GO:0006672">
    <property type="term" value="P:ceramide metabolic process"/>
    <property type="evidence" value="ECO:0007669"/>
    <property type="project" value="InterPro"/>
</dbReference>
<keyword evidence="3" id="KW-0378">Hydrolase</keyword>
<evidence type="ECO:0000256" key="2">
    <source>
        <dbReference type="ARBA" id="ARBA00022692"/>
    </source>
</evidence>
<feature type="transmembrane region" description="Helical" evidence="8">
    <location>
        <begin position="156"/>
        <end position="175"/>
    </location>
</feature>
<keyword evidence="6" id="KW-0479">Metal-binding</keyword>
<feature type="transmembrane region" description="Helical" evidence="8">
    <location>
        <begin position="105"/>
        <end position="125"/>
    </location>
</feature>
<feature type="binding site" evidence="6">
    <location>
        <position position="21"/>
    </location>
    <ligand>
        <name>Ca(2+)</name>
        <dbReference type="ChEBI" id="CHEBI:29108"/>
    </ligand>
</feature>
<dbReference type="Proteomes" id="UP000606730">
    <property type="component" value="Unassembled WGS sequence"/>
</dbReference>
<evidence type="ECO:0000256" key="8">
    <source>
        <dbReference type="SAM" id="Phobius"/>
    </source>
</evidence>
<gene>
    <name evidence="9" type="ORF">GCM10011517_09620</name>
</gene>
<keyword evidence="10" id="KW-1185">Reference proteome</keyword>
<keyword evidence="4 8" id="KW-1133">Transmembrane helix</keyword>
<organism evidence="9 10">
    <name type="scientific">Actibacterium pelagium</name>
    <dbReference type="NCBI Taxonomy" id="2029103"/>
    <lineage>
        <taxon>Bacteria</taxon>
        <taxon>Pseudomonadati</taxon>
        <taxon>Pseudomonadota</taxon>
        <taxon>Alphaproteobacteria</taxon>
        <taxon>Rhodobacterales</taxon>
        <taxon>Roseobacteraceae</taxon>
        <taxon>Actibacterium</taxon>
    </lineage>
</organism>
<feature type="transmembrane region" description="Helical" evidence="8">
    <location>
        <begin position="187"/>
        <end position="207"/>
    </location>
</feature>
<evidence type="ECO:0000256" key="1">
    <source>
        <dbReference type="ARBA" id="ARBA00004141"/>
    </source>
</evidence>
<dbReference type="GO" id="GO:0016811">
    <property type="term" value="F:hydrolase activity, acting on carbon-nitrogen (but not peptide) bonds, in linear amides"/>
    <property type="evidence" value="ECO:0007669"/>
    <property type="project" value="InterPro"/>
</dbReference>
<feature type="binding site" evidence="7">
    <location>
        <position position="66"/>
    </location>
    <ligand>
        <name>Zn(2+)</name>
        <dbReference type="ChEBI" id="CHEBI:29105"/>
        <note>catalytic</note>
    </ligand>
</feature>
<dbReference type="InterPro" id="IPR008901">
    <property type="entry name" value="ACER"/>
</dbReference>
<feature type="transmembrane region" description="Helical" evidence="8">
    <location>
        <begin position="46"/>
        <end position="65"/>
    </location>
</feature>
<dbReference type="Pfam" id="PF05875">
    <property type="entry name" value="Ceramidase"/>
    <property type="match status" value="1"/>
</dbReference>
<evidence type="ECO:0000256" key="4">
    <source>
        <dbReference type="ARBA" id="ARBA00022989"/>
    </source>
</evidence>
<protein>
    <submittedName>
        <fullName evidence="9">Membrane protein</fullName>
    </submittedName>
</protein>
<comment type="subcellular location">
    <subcellularLocation>
        <location evidence="1">Membrane</location>
        <topology evidence="1">Multi-pass membrane protein</topology>
    </subcellularLocation>
</comment>
<feature type="transmembrane region" description="Helical" evidence="8">
    <location>
        <begin position="131"/>
        <end position="149"/>
    </location>
</feature>
<comment type="caution">
    <text evidence="9">The sequence shown here is derived from an EMBL/GenBank/DDBJ whole genome shotgun (WGS) entry which is preliminary data.</text>
</comment>
<feature type="transmembrane region" description="Helical" evidence="8">
    <location>
        <begin position="22"/>
        <end position="39"/>
    </location>
</feature>
<dbReference type="RefSeq" id="WP_095596180.1">
    <property type="nucleotide sequence ID" value="NZ_BMKN01000001.1"/>
</dbReference>
<dbReference type="EMBL" id="BMKN01000001">
    <property type="protein sequence ID" value="GGE44033.1"/>
    <property type="molecule type" value="Genomic_DNA"/>
</dbReference>
<evidence type="ECO:0000256" key="3">
    <source>
        <dbReference type="ARBA" id="ARBA00022801"/>
    </source>
</evidence>
<feature type="transmembrane region" description="Helical" evidence="8">
    <location>
        <begin position="71"/>
        <end position="93"/>
    </location>
</feature>
<dbReference type="OrthoDB" id="277121at2"/>
<evidence type="ECO:0000256" key="5">
    <source>
        <dbReference type="ARBA" id="ARBA00023136"/>
    </source>
</evidence>
<dbReference type="AlphaFoldDB" id="A0A917ADM8"/>
<reference evidence="9" key="1">
    <citation type="journal article" date="2014" name="Int. J. Syst. Evol. Microbiol.">
        <title>Complete genome sequence of Corynebacterium casei LMG S-19264T (=DSM 44701T), isolated from a smear-ripened cheese.</title>
        <authorList>
            <consortium name="US DOE Joint Genome Institute (JGI-PGF)"/>
            <person name="Walter F."/>
            <person name="Albersmeier A."/>
            <person name="Kalinowski J."/>
            <person name="Ruckert C."/>
        </authorList>
    </citation>
    <scope>NUCLEOTIDE SEQUENCE</scope>
    <source>
        <strain evidence="9">CGMCC 1.16012</strain>
    </source>
</reference>
<feature type="binding site" evidence="7">
    <location>
        <position position="188"/>
    </location>
    <ligand>
        <name>Zn(2+)</name>
        <dbReference type="ChEBI" id="CHEBI:29105"/>
        <note>catalytic</note>
    </ligand>
</feature>